<feature type="non-terminal residue" evidence="1">
    <location>
        <position position="203"/>
    </location>
</feature>
<comment type="caution">
    <text evidence="1">The sequence shown here is derived from an EMBL/GenBank/DDBJ whole genome shotgun (WGS) entry which is preliminary data.</text>
</comment>
<dbReference type="Proteomes" id="UP000215199">
    <property type="component" value="Unassembled WGS sequence"/>
</dbReference>
<dbReference type="EMBL" id="NMUL01000095">
    <property type="protein sequence ID" value="OXM59135.1"/>
    <property type="molecule type" value="Genomic_DNA"/>
</dbReference>
<evidence type="ECO:0008006" key="3">
    <source>
        <dbReference type="Google" id="ProtNLM"/>
    </source>
</evidence>
<accession>A0A229SJM7</accession>
<evidence type="ECO:0000313" key="1">
    <source>
        <dbReference type="EMBL" id="OXM59135.1"/>
    </source>
</evidence>
<gene>
    <name evidence="1" type="ORF">CF165_49245</name>
</gene>
<proteinExistence type="predicted"/>
<reference evidence="2" key="1">
    <citation type="submission" date="2017-07" db="EMBL/GenBank/DDBJ databases">
        <title>Comparative genome mining reveals phylogenetic distribution patterns of secondary metabolites in Amycolatopsis.</title>
        <authorList>
            <person name="Adamek M."/>
            <person name="Alanjary M."/>
            <person name="Sales-Ortells H."/>
            <person name="Goodfellow M."/>
            <person name="Bull A.T."/>
            <person name="Kalinowski J."/>
            <person name="Ziemert N."/>
        </authorList>
    </citation>
    <scope>NUCLEOTIDE SEQUENCE [LARGE SCALE GENOMIC DNA]</scope>
    <source>
        <strain evidence="2">H5</strain>
    </source>
</reference>
<name>A0A229SJM7_9PSEU</name>
<keyword evidence="2" id="KW-1185">Reference proteome</keyword>
<protein>
    <recommendedName>
        <fullName evidence="3">DUF4145 domain-containing protein</fullName>
    </recommendedName>
</protein>
<dbReference type="AlphaFoldDB" id="A0A229SJM7"/>
<sequence length="203" mass="22373">LRDGMKWEPSEYGDGYWKATDPSGLFGLIAVATEAREFLRVYAGPDSQWLKQADDLYSNNGERKSRETGIRALGDLLEAWCRQVRRGVAEVVGERTLNEITGTRIDLMGQVRQLLEDKQGHPAAPIMLCGAALEIALRALAYAQNVPYPDRPGINKLTAALRTAKLITAQDVKDLDSCAGMRNLAAHGQFDTLSLERAGLMEQ</sequence>
<evidence type="ECO:0000313" key="2">
    <source>
        <dbReference type="Proteomes" id="UP000215199"/>
    </source>
</evidence>
<feature type="non-terminal residue" evidence="1">
    <location>
        <position position="1"/>
    </location>
</feature>
<organism evidence="1 2">
    <name type="scientific">Amycolatopsis vastitatis</name>
    <dbReference type="NCBI Taxonomy" id="1905142"/>
    <lineage>
        <taxon>Bacteria</taxon>
        <taxon>Bacillati</taxon>
        <taxon>Actinomycetota</taxon>
        <taxon>Actinomycetes</taxon>
        <taxon>Pseudonocardiales</taxon>
        <taxon>Pseudonocardiaceae</taxon>
        <taxon>Amycolatopsis</taxon>
    </lineage>
</organism>